<evidence type="ECO:0000313" key="6">
    <source>
        <dbReference type="EMBL" id="CAE4604609.1"/>
    </source>
</evidence>
<reference evidence="6" key="1">
    <citation type="submission" date="2021-01" db="EMBL/GenBank/DDBJ databases">
        <authorList>
            <person name="Corre E."/>
            <person name="Pelletier E."/>
            <person name="Niang G."/>
            <person name="Scheremetjew M."/>
            <person name="Finn R."/>
            <person name="Kale V."/>
            <person name="Holt S."/>
            <person name="Cochrane G."/>
            <person name="Meng A."/>
            <person name="Brown T."/>
            <person name="Cohen L."/>
        </authorList>
    </citation>
    <scope>NUCLEOTIDE SEQUENCE</scope>
    <source>
        <strain evidence="6">CCMP3105</strain>
    </source>
</reference>
<organism evidence="6">
    <name type="scientific">Alexandrium monilatum</name>
    <dbReference type="NCBI Taxonomy" id="311494"/>
    <lineage>
        <taxon>Eukaryota</taxon>
        <taxon>Sar</taxon>
        <taxon>Alveolata</taxon>
        <taxon>Dinophyceae</taxon>
        <taxon>Gonyaulacales</taxon>
        <taxon>Pyrocystaceae</taxon>
        <taxon>Alexandrium</taxon>
    </lineage>
</organism>
<dbReference type="PROSITE" id="PS50297">
    <property type="entry name" value="ANK_REP_REGION"/>
    <property type="match status" value="2"/>
</dbReference>
<dbReference type="Pfam" id="PF12796">
    <property type="entry name" value="Ank_2"/>
    <property type="match status" value="1"/>
</dbReference>
<dbReference type="InterPro" id="IPR035999">
    <property type="entry name" value="Sec7_dom_sf"/>
</dbReference>
<dbReference type="InterPro" id="IPR036770">
    <property type="entry name" value="Ankyrin_rpt-contain_sf"/>
</dbReference>
<evidence type="ECO:0000259" key="5">
    <source>
        <dbReference type="PROSITE" id="PS50190"/>
    </source>
</evidence>
<protein>
    <recommendedName>
        <fullName evidence="5">SEC7 domain-containing protein</fullName>
    </recommendedName>
</protein>
<name>A0A7S4R684_9DINO</name>
<evidence type="ECO:0000256" key="3">
    <source>
        <dbReference type="PROSITE-ProRule" id="PRU00023"/>
    </source>
</evidence>
<feature type="repeat" description="ANK" evidence="3">
    <location>
        <begin position="129"/>
        <end position="161"/>
    </location>
</feature>
<keyword evidence="2 3" id="KW-0040">ANK repeat</keyword>
<dbReference type="Gene3D" id="1.25.40.20">
    <property type="entry name" value="Ankyrin repeat-containing domain"/>
    <property type="match status" value="1"/>
</dbReference>
<feature type="domain" description="SEC7" evidence="5">
    <location>
        <begin position="233"/>
        <end position="452"/>
    </location>
</feature>
<dbReference type="PANTHER" id="PTHR24201:SF15">
    <property type="entry name" value="ANKYRIN REPEAT DOMAIN-CONTAINING PROTEIN 66"/>
    <property type="match status" value="1"/>
</dbReference>
<dbReference type="GO" id="GO:0032012">
    <property type="term" value="P:regulation of ARF protein signal transduction"/>
    <property type="evidence" value="ECO:0007669"/>
    <property type="project" value="InterPro"/>
</dbReference>
<evidence type="ECO:0000256" key="4">
    <source>
        <dbReference type="SAM" id="MobiDB-lite"/>
    </source>
</evidence>
<accession>A0A7S4R684</accession>
<dbReference type="PROSITE" id="PS50088">
    <property type="entry name" value="ANK_REPEAT"/>
    <property type="match status" value="2"/>
</dbReference>
<dbReference type="SMART" id="SM00248">
    <property type="entry name" value="ANK"/>
    <property type="match status" value="2"/>
</dbReference>
<dbReference type="SUPFAM" id="SSF48403">
    <property type="entry name" value="Ankyrin repeat"/>
    <property type="match status" value="1"/>
</dbReference>
<feature type="region of interest" description="Disordered" evidence="4">
    <location>
        <begin position="701"/>
        <end position="721"/>
    </location>
</feature>
<dbReference type="PROSITE" id="PS50190">
    <property type="entry name" value="SEC7"/>
    <property type="match status" value="1"/>
</dbReference>
<dbReference type="SMART" id="SM00222">
    <property type="entry name" value="Sec7"/>
    <property type="match status" value="1"/>
</dbReference>
<dbReference type="Gene3D" id="1.10.220.20">
    <property type="match status" value="1"/>
</dbReference>
<dbReference type="InterPro" id="IPR050776">
    <property type="entry name" value="Ank_Repeat/CDKN_Inhibitor"/>
</dbReference>
<feature type="repeat" description="ANK" evidence="3">
    <location>
        <begin position="96"/>
        <end position="128"/>
    </location>
</feature>
<dbReference type="EMBL" id="HBNR01044176">
    <property type="protein sequence ID" value="CAE4604609.1"/>
    <property type="molecule type" value="Transcribed_RNA"/>
</dbReference>
<evidence type="ECO:0000256" key="2">
    <source>
        <dbReference type="ARBA" id="ARBA00023043"/>
    </source>
</evidence>
<dbReference type="Pfam" id="PF01369">
    <property type="entry name" value="Sec7"/>
    <property type="match status" value="1"/>
</dbReference>
<evidence type="ECO:0000256" key="1">
    <source>
        <dbReference type="ARBA" id="ARBA00022737"/>
    </source>
</evidence>
<dbReference type="GO" id="GO:0005085">
    <property type="term" value="F:guanyl-nucleotide exchange factor activity"/>
    <property type="evidence" value="ECO:0007669"/>
    <property type="project" value="InterPro"/>
</dbReference>
<dbReference type="InterPro" id="IPR000904">
    <property type="entry name" value="Sec7_dom"/>
</dbReference>
<dbReference type="InterPro" id="IPR023394">
    <property type="entry name" value="Sec7_C_sf"/>
</dbReference>
<dbReference type="SUPFAM" id="SSF48425">
    <property type="entry name" value="Sec7 domain"/>
    <property type="match status" value="1"/>
</dbReference>
<gene>
    <name evidence="6" type="ORF">AMON00008_LOCUS30745</name>
</gene>
<dbReference type="AlphaFoldDB" id="A0A7S4R684"/>
<keyword evidence="1" id="KW-0677">Repeat</keyword>
<dbReference type="InterPro" id="IPR002110">
    <property type="entry name" value="Ankyrin_rpt"/>
</dbReference>
<dbReference type="Gene3D" id="1.10.1000.11">
    <property type="entry name" value="Arf Nucleotide-binding Site Opener,domain 2"/>
    <property type="match status" value="1"/>
</dbReference>
<sequence>MGQSPLLQCGCCTRDAVLDSTATLDSRYMLCRKPCGLDDIEAELIRCDPAGVVFDDTIRQLPQLDRVTFRFAASSNLAALRWLFVFGANPKAVDSNGTSLLHVACRTGSVQVVRDLVRRGLSLNSADSMGWTPLHVASCMGRQDVSLYLLQSGATPHVKTAKGQTPEDLCSHPCTKEVVVSYDAQTRGRHAQVGFPTRSLETFHAASSGGGMDAMEVGANLHFEPFFVPRDPVLHEPKSREDLQQLGVDLFARSPGHGVAFLVAVGVVRDYPVEINNFLVRVGADPAGLGEFLGEEFPISQTLRLEFLNSLPLLGTGVVSALETAFNEMALPPDWLKVDRLTRGIAHFWWRQHEEELAERKSGDIGSTGATQDLQSLGARGELAGLELQRSLLGTDGLHRLMYSAVMLQRWLQAGNQMTLNEWVQLNTGIEGSGNDVPMHVQTGIHRAISEGALALANRRRPQRPATAPTVEGFAFVFYTGRAQVSHDGDPAVWPEATPRMLAAQGGVPSAGRSSPLPGLEADLIEGAGQAPRAAAAARGRGREAVSVYAQPFDSESAGLGGKVDGEEEAWLSLHQWILLISSSTPDSTPYAFVSLRHAILREVDAAARRLVLVSHSDSNWPPIGMADDEWLELFLLLGDGRFQPMEAPRLELRLGKAADFDAWAAHLGELCYDDPHLWSQGARTADKRLPALLNANWPEEPTTLHVPPFPGDEPPSRMVT</sequence>
<dbReference type="PANTHER" id="PTHR24201">
    <property type="entry name" value="ANK_REP_REGION DOMAIN-CONTAINING PROTEIN"/>
    <property type="match status" value="1"/>
</dbReference>
<proteinExistence type="predicted"/>